<dbReference type="PANTHER" id="PTHR23501:SF191">
    <property type="entry name" value="VACUOLAR BASIC AMINO ACID TRANSPORTER 4"/>
    <property type="match status" value="1"/>
</dbReference>
<feature type="transmembrane region" description="Helical" evidence="6">
    <location>
        <begin position="21"/>
        <end position="45"/>
    </location>
</feature>
<dbReference type="PANTHER" id="PTHR23501">
    <property type="entry name" value="MAJOR FACILITATOR SUPERFAMILY"/>
    <property type="match status" value="1"/>
</dbReference>
<feature type="transmembrane region" description="Helical" evidence="6">
    <location>
        <begin position="371"/>
        <end position="394"/>
    </location>
</feature>
<dbReference type="KEGG" id="mgo:AFA91_23340"/>
<evidence type="ECO:0000256" key="1">
    <source>
        <dbReference type="ARBA" id="ARBA00004429"/>
    </source>
</evidence>
<feature type="transmembrane region" description="Helical" evidence="6">
    <location>
        <begin position="88"/>
        <end position="111"/>
    </location>
</feature>
<dbReference type="AlphaFoldDB" id="A0A0K0XAE9"/>
<dbReference type="EMBL" id="CP012150">
    <property type="protein sequence ID" value="AKS34337.1"/>
    <property type="molecule type" value="Genomic_DNA"/>
</dbReference>
<feature type="transmembrane region" description="Helical" evidence="6">
    <location>
        <begin position="450"/>
        <end position="472"/>
    </location>
</feature>
<name>A0A0K0XAE9_MYCGD</name>
<feature type="transmembrane region" description="Helical" evidence="6">
    <location>
        <begin position="315"/>
        <end position="338"/>
    </location>
</feature>
<sequence>MNAEPDNPTVGTAPRRWSKRLILWAAVLILANVLADVVIGSPLMVMPQLLDRFDTDQAAWLNAGAMLAGAIWSPLLAKSSDVFGKRRILVGTLLLACAGAVVCLAAPTLWAFLIGRFLQGAAFAAVFLTVALVRQICAPQVAMALVGLLTSGASVVGIVEPFVMKPVIDEFGYQSVFVVAAVLAATAAVCVRCFVPESPIRTAARIDVAGALLLGGGLGAVLAYVSLGQAVGWLDGRMIALLAAGAGALAWWAFSALRVDEPIIDIRALHRPMLLTLLALLLAAGSFRSMLQLTSVVAQVPAERGLGYGLGNGEAIAILLAAPNLGIVVGGVCAGWLAGRSSGPALPLFGGIALGAVATFTMLVGVAILPLAIICAAMLGVAAGAISASGYNLAVDIAAPEQHGTIAGLVSVMLALGSVVFNFAGGEVLKATQLPGTATAGAPVSTALGVHLYVVMAGALFALAAIPAISLARSRSVRRGELVDGATGRDLLPG</sequence>
<evidence type="ECO:0000256" key="3">
    <source>
        <dbReference type="ARBA" id="ARBA00022692"/>
    </source>
</evidence>
<proteinExistence type="predicted"/>
<keyword evidence="4 6" id="KW-1133">Transmembrane helix</keyword>
<evidence type="ECO:0000256" key="4">
    <source>
        <dbReference type="ARBA" id="ARBA00022989"/>
    </source>
</evidence>
<feature type="transmembrane region" description="Helical" evidence="6">
    <location>
        <begin position="171"/>
        <end position="194"/>
    </location>
</feature>
<evidence type="ECO:0000313" key="9">
    <source>
        <dbReference type="Proteomes" id="UP000062255"/>
    </source>
</evidence>
<dbReference type="GO" id="GO:0005886">
    <property type="term" value="C:plasma membrane"/>
    <property type="evidence" value="ECO:0007669"/>
    <property type="project" value="UniProtKB-SubCell"/>
</dbReference>
<feature type="transmembrane region" description="Helical" evidence="6">
    <location>
        <begin position="57"/>
        <end position="76"/>
    </location>
</feature>
<dbReference type="PATRIC" id="fig|134601.6.peg.4826"/>
<feature type="transmembrane region" description="Helical" evidence="6">
    <location>
        <begin position="345"/>
        <end position="365"/>
    </location>
</feature>
<gene>
    <name evidence="8" type="ORF">AFA91_23340</name>
</gene>
<dbReference type="RefSeq" id="WP_049746795.1">
    <property type="nucleotide sequence ID" value="NZ_CP012150.1"/>
</dbReference>
<dbReference type="Proteomes" id="UP000062255">
    <property type="component" value="Chromosome"/>
</dbReference>
<reference evidence="8 9" key="1">
    <citation type="submission" date="2015-07" db="EMBL/GenBank/DDBJ databases">
        <title>Complete genome sequence of Mycobacterium goodii X7B, a facultative thermophilic biodesulfurizing bacterium.</title>
        <authorList>
            <person name="Yu B."/>
            <person name="Li F."/>
            <person name="Xu P."/>
        </authorList>
    </citation>
    <scope>NUCLEOTIDE SEQUENCE [LARGE SCALE GENOMIC DNA]</scope>
    <source>
        <strain evidence="8 9">X7B</strain>
    </source>
</reference>
<protein>
    <submittedName>
        <fullName evidence="8">Major facilitator transporter</fullName>
    </submittedName>
</protein>
<keyword evidence="5 6" id="KW-0472">Membrane</keyword>
<dbReference type="Gene3D" id="1.20.1250.20">
    <property type="entry name" value="MFS general substrate transporter like domains"/>
    <property type="match status" value="2"/>
</dbReference>
<dbReference type="Pfam" id="PF07690">
    <property type="entry name" value="MFS_1"/>
    <property type="match status" value="1"/>
</dbReference>
<dbReference type="OrthoDB" id="3390851at2"/>
<evidence type="ECO:0000256" key="2">
    <source>
        <dbReference type="ARBA" id="ARBA00022448"/>
    </source>
</evidence>
<dbReference type="InterPro" id="IPR011701">
    <property type="entry name" value="MFS"/>
</dbReference>
<feature type="domain" description="Major facilitator superfamily (MFS) profile" evidence="7">
    <location>
        <begin position="21"/>
        <end position="476"/>
    </location>
</feature>
<accession>A0A0K0XAE9</accession>
<feature type="transmembrane region" description="Helical" evidence="6">
    <location>
        <begin position="406"/>
        <end position="425"/>
    </location>
</feature>
<feature type="transmembrane region" description="Helical" evidence="6">
    <location>
        <begin position="269"/>
        <end position="287"/>
    </location>
</feature>
<feature type="transmembrane region" description="Helical" evidence="6">
    <location>
        <begin position="117"/>
        <end position="134"/>
    </location>
</feature>
<keyword evidence="3 6" id="KW-0812">Transmembrane</keyword>
<evidence type="ECO:0000259" key="7">
    <source>
        <dbReference type="PROSITE" id="PS50850"/>
    </source>
</evidence>
<dbReference type="InterPro" id="IPR036259">
    <property type="entry name" value="MFS_trans_sf"/>
</dbReference>
<dbReference type="SUPFAM" id="SSF103473">
    <property type="entry name" value="MFS general substrate transporter"/>
    <property type="match status" value="2"/>
</dbReference>
<dbReference type="STRING" id="134601.AFA91_23340"/>
<feature type="transmembrane region" description="Helical" evidence="6">
    <location>
        <begin position="141"/>
        <end position="159"/>
    </location>
</feature>
<evidence type="ECO:0000256" key="6">
    <source>
        <dbReference type="SAM" id="Phobius"/>
    </source>
</evidence>
<comment type="subcellular location">
    <subcellularLocation>
        <location evidence="1">Cell inner membrane</location>
        <topology evidence="1">Multi-pass membrane protein</topology>
    </subcellularLocation>
</comment>
<evidence type="ECO:0000256" key="5">
    <source>
        <dbReference type="ARBA" id="ARBA00023136"/>
    </source>
</evidence>
<dbReference type="GO" id="GO:0022857">
    <property type="term" value="F:transmembrane transporter activity"/>
    <property type="evidence" value="ECO:0007669"/>
    <property type="project" value="InterPro"/>
</dbReference>
<organism evidence="8 9">
    <name type="scientific">Mycolicibacterium goodii</name>
    <name type="common">Mycobacterium goodii</name>
    <dbReference type="NCBI Taxonomy" id="134601"/>
    <lineage>
        <taxon>Bacteria</taxon>
        <taxon>Bacillati</taxon>
        <taxon>Actinomycetota</taxon>
        <taxon>Actinomycetes</taxon>
        <taxon>Mycobacteriales</taxon>
        <taxon>Mycobacteriaceae</taxon>
        <taxon>Mycolicibacterium</taxon>
    </lineage>
</organism>
<dbReference type="PROSITE" id="PS50850">
    <property type="entry name" value="MFS"/>
    <property type="match status" value="1"/>
</dbReference>
<keyword evidence="2" id="KW-0813">Transport</keyword>
<feature type="transmembrane region" description="Helical" evidence="6">
    <location>
        <begin position="206"/>
        <end position="227"/>
    </location>
</feature>
<evidence type="ECO:0000313" key="8">
    <source>
        <dbReference type="EMBL" id="AKS34337.1"/>
    </source>
</evidence>
<dbReference type="InterPro" id="IPR020846">
    <property type="entry name" value="MFS_dom"/>
</dbReference>
<feature type="transmembrane region" description="Helical" evidence="6">
    <location>
        <begin position="239"/>
        <end position="257"/>
    </location>
</feature>